<keyword evidence="5 8" id="KW-0812">Transmembrane</keyword>
<feature type="transmembrane region" description="Helical" evidence="8">
    <location>
        <begin position="170"/>
        <end position="190"/>
    </location>
</feature>
<keyword evidence="4" id="KW-1003">Cell membrane</keyword>
<gene>
    <name evidence="10" type="ORF">SAMN05216551_103263</name>
</gene>
<feature type="transmembrane region" description="Helical" evidence="8">
    <location>
        <begin position="82"/>
        <end position="101"/>
    </location>
</feature>
<dbReference type="InterPro" id="IPR036259">
    <property type="entry name" value="MFS_trans_sf"/>
</dbReference>
<dbReference type="InterPro" id="IPR011701">
    <property type="entry name" value="MFS"/>
</dbReference>
<dbReference type="GO" id="GO:0015385">
    <property type="term" value="F:sodium:proton antiporter activity"/>
    <property type="evidence" value="ECO:0007669"/>
    <property type="project" value="TreeGrafter"/>
</dbReference>
<evidence type="ECO:0000256" key="4">
    <source>
        <dbReference type="ARBA" id="ARBA00022475"/>
    </source>
</evidence>
<dbReference type="InterPro" id="IPR004812">
    <property type="entry name" value="Efflux_drug-R_Bcr/CmlA"/>
</dbReference>
<dbReference type="FunFam" id="1.20.1720.10:FF:000005">
    <property type="entry name" value="Bcr/CflA family efflux transporter"/>
    <property type="match status" value="1"/>
</dbReference>
<feature type="transmembrane region" description="Helical" evidence="8">
    <location>
        <begin position="312"/>
        <end position="334"/>
    </location>
</feature>
<dbReference type="PANTHER" id="PTHR23502:SF132">
    <property type="entry name" value="POLYAMINE TRANSPORTER 2-RELATED"/>
    <property type="match status" value="1"/>
</dbReference>
<feature type="transmembrane region" description="Helical" evidence="8">
    <location>
        <begin position="140"/>
        <end position="164"/>
    </location>
</feature>
<organism evidence="10 11">
    <name type="scientific">Chitinasiproducens palmae</name>
    <dbReference type="NCBI Taxonomy" id="1770053"/>
    <lineage>
        <taxon>Bacteria</taxon>
        <taxon>Pseudomonadati</taxon>
        <taxon>Pseudomonadota</taxon>
        <taxon>Betaproteobacteria</taxon>
        <taxon>Burkholderiales</taxon>
        <taxon>Burkholderiaceae</taxon>
        <taxon>Chitinasiproducens</taxon>
    </lineage>
</organism>
<dbReference type="AlphaFoldDB" id="A0A1H2PMD2"/>
<keyword evidence="6 8" id="KW-1133">Transmembrane helix</keyword>
<evidence type="ECO:0000256" key="5">
    <source>
        <dbReference type="ARBA" id="ARBA00022692"/>
    </source>
</evidence>
<comment type="caution">
    <text evidence="8">Lacks conserved residue(s) required for the propagation of feature annotation.</text>
</comment>
<evidence type="ECO:0000256" key="8">
    <source>
        <dbReference type="RuleBase" id="RU365088"/>
    </source>
</evidence>
<dbReference type="PANTHER" id="PTHR23502">
    <property type="entry name" value="MAJOR FACILITATOR SUPERFAMILY"/>
    <property type="match status" value="1"/>
</dbReference>
<evidence type="ECO:0000256" key="6">
    <source>
        <dbReference type="ARBA" id="ARBA00022989"/>
    </source>
</evidence>
<comment type="subcellular location">
    <subcellularLocation>
        <location evidence="8">Cell inner membrane</location>
        <topology evidence="8">Multi-pass membrane protein</topology>
    </subcellularLocation>
    <subcellularLocation>
        <location evidence="1">Cell membrane</location>
        <topology evidence="1">Multi-pass membrane protein</topology>
    </subcellularLocation>
</comment>
<evidence type="ECO:0000259" key="9">
    <source>
        <dbReference type="PROSITE" id="PS50850"/>
    </source>
</evidence>
<feature type="transmembrane region" description="Helical" evidence="8">
    <location>
        <begin position="286"/>
        <end position="306"/>
    </location>
</feature>
<dbReference type="Pfam" id="PF07690">
    <property type="entry name" value="MFS_1"/>
    <property type="match status" value="1"/>
</dbReference>
<keyword evidence="11" id="KW-1185">Reference proteome</keyword>
<dbReference type="EMBL" id="FNLO01000003">
    <property type="protein sequence ID" value="SDV47743.1"/>
    <property type="molecule type" value="Genomic_DNA"/>
</dbReference>
<reference evidence="11" key="1">
    <citation type="submission" date="2016-09" db="EMBL/GenBank/DDBJ databases">
        <authorList>
            <person name="Varghese N."/>
            <person name="Submissions S."/>
        </authorList>
    </citation>
    <scope>NUCLEOTIDE SEQUENCE [LARGE SCALE GENOMIC DNA]</scope>
    <source>
        <strain evidence="11">JS23</strain>
    </source>
</reference>
<keyword evidence="3 8" id="KW-0813">Transport</keyword>
<sequence length="406" mass="41736">MSHSAAPTFAGSRRRLILLLGALAACGPISVDMYLPALPAIAQGFGVDQAAAQLTLTLFMIGFAAGMLLYGPLSDAYGRRRLLIAGVAIYALASLGCAFAPSIGVLIGLRFVQALGAGAAAVLARAIARDAHAPSEAARVMSILGIVTAVGPLLAPLIGGQMLLLGGWRAVFGLLAAYGALSFVAVIRKVPETWPPERRAKAALRNSLHAYGRIARDPLALGYLMCACLSFAAMFAYLAGTPFVYIEYYGVSPQHYGLLFAGNIVGMVALNFMNSRLVGRVGTLPITRVVVTVHLIAALATAFVSITGLGGLPALAVCLFFVVSTVAVLGANCVTDLMHRYPSAAGAAAALFGALQFVCGACVASLVGVFSNGTPFSMGALIGACGALAFAGYLLIAGRTRAALRR</sequence>
<keyword evidence="7 8" id="KW-0472">Membrane</keyword>
<dbReference type="InterPro" id="IPR020846">
    <property type="entry name" value="MFS_dom"/>
</dbReference>
<feature type="transmembrane region" description="Helical" evidence="8">
    <location>
        <begin position="256"/>
        <end position="274"/>
    </location>
</feature>
<feature type="transmembrane region" description="Helical" evidence="8">
    <location>
        <begin position="54"/>
        <end position="70"/>
    </location>
</feature>
<dbReference type="GO" id="GO:0042910">
    <property type="term" value="F:xenobiotic transmembrane transporter activity"/>
    <property type="evidence" value="ECO:0007669"/>
    <property type="project" value="InterPro"/>
</dbReference>
<evidence type="ECO:0000313" key="10">
    <source>
        <dbReference type="EMBL" id="SDV47743.1"/>
    </source>
</evidence>
<evidence type="ECO:0000256" key="1">
    <source>
        <dbReference type="ARBA" id="ARBA00004651"/>
    </source>
</evidence>
<feature type="transmembrane region" description="Helical" evidence="8">
    <location>
        <begin position="221"/>
        <end position="244"/>
    </location>
</feature>
<dbReference type="RefSeq" id="WP_091906463.1">
    <property type="nucleotide sequence ID" value="NZ_FNLO01000003.1"/>
</dbReference>
<dbReference type="GO" id="GO:0005886">
    <property type="term" value="C:plasma membrane"/>
    <property type="evidence" value="ECO:0007669"/>
    <property type="project" value="UniProtKB-SubCell"/>
</dbReference>
<comment type="similarity">
    <text evidence="2 8">Belongs to the major facilitator superfamily. Bcr/CmlA family.</text>
</comment>
<feature type="domain" description="Major facilitator superfamily (MFS) profile" evidence="9">
    <location>
        <begin position="16"/>
        <end position="401"/>
    </location>
</feature>
<dbReference type="SUPFAM" id="SSF103473">
    <property type="entry name" value="MFS general substrate transporter"/>
    <property type="match status" value="1"/>
</dbReference>
<dbReference type="OrthoDB" id="9814303at2"/>
<proteinExistence type="inferred from homology"/>
<evidence type="ECO:0000313" key="11">
    <source>
        <dbReference type="Proteomes" id="UP000243719"/>
    </source>
</evidence>
<accession>A0A1H2PMD2</accession>
<dbReference type="Proteomes" id="UP000243719">
    <property type="component" value="Unassembled WGS sequence"/>
</dbReference>
<feature type="transmembrane region" description="Helical" evidence="8">
    <location>
        <begin position="107"/>
        <end position="128"/>
    </location>
</feature>
<keyword evidence="8" id="KW-0997">Cell inner membrane</keyword>
<protein>
    <recommendedName>
        <fullName evidence="8">Bcr/CflA family efflux transporter</fullName>
    </recommendedName>
</protein>
<dbReference type="CDD" id="cd17320">
    <property type="entry name" value="MFS_MdfA_MDR_like"/>
    <property type="match status" value="1"/>
</dbReference>
<dbReference type="PROSITE" id="PS50850">
    <property type="entry name" value="MFS"/>
    <property type="match status" value="1"/>
</dbReference>
<name>A0A1H2PMD2_9BURK</name>
<feature type="transmembrane region" description="Helical" evidence="8">
    <location>
        <begin position="346"/>
        <end position="370"/>
    </location>
</feature>
<evidence type="ECO:0000256" key="7">
    <source>
        <dbReference type="ARBA" id="ARBA00023136"/>
    </source>
</evidence>
<feature type="transmembrane region" description="Helical" evidence="8">
    <location>
        <begin position="376"/>
        <end position="396"/>
    </location>
</feature>
<dbReference type="Gene3D" id="1.20.1720.10">
    <property type="entry name" value="Multidrug resistance protein D"/>
    <property type="match status" value="1"/>
</dbReference>
<dbReference type="GO" id="GO:1990961">
    <property type="term" value="P:xenobiotic detoxification by transmembrane export across the plasma membrane"/>
    <property type="evidence" value="ECO:0007669"/>
    <property type="project" value="InterPro"/>
</dbReference>
<evidence type="ECO:0000256" key="3">
    <source>
        <dbReference type="ARBA" id="ARBA00022448"/>
    </source>
</evidence>
<dbReference type="STRING" id="1770053.SAMN05216551_103263"/>
<dbReference type="NCBIfam" id="TIGR00710">
    <property type="entry name" value="efflux_Bcr_CflA"/>
    <property type="match status" value="1"/>
</dbReference>
<dbReference type="NCBIfam" id="NF008314">
    <property type="entry name" value="PRK11102.1"/>
    <property type="match status" value="1"/>
</dbReference>
<evidence type="ECO:0000256" key="2">
    <source>
        <dbReference type="ARBA" id="ARBA00006236"/>
    </source>
</evidence>